<dbReference type="Proteomes" id="UP000248688">
    <property type="component" value="Chromosome"/>
</dbReference>
<gene>
    <name evidence="1" type="ORF">DN752_09735</name>
</gene>
<proteinExistence type="predicted"/>
<dbReference type="EMBL" id="CP030041">
    <property type="protein sequence ID" value="AWW30378.1"/>
    <property type="molecule type" value="Genomic_DNA"/>
</dbReference>
<sequence>MDQAIFLRGFSIHFLNIAIPYGSLEYSARKIIAAKTIRLFLVFTLRDGYWALSGFLCAPWLFQFKKKSVQVCTISVLIRTKLPLPTSPNTTVYLNINTNLKQNHDNSLKNWRPCHCLKIARRS</sequence>
<protein>
    <submittedName>
        <fullName evidence="1">Uncharacterized protein</fullName>
    </submittedName>
</protein>
<accession>A0A2Z4IIN0</accession>
<name>A0A2Z4IIN0_9BACT</name>
<dbReference type="KEGG" id="est:DN752_09735"/>
<keyword evidence="2" id="KW-1185">Reference proteome</keyword>
<dbReference type="AlphaFoldDB" id="A0A2Z4IIN0"/>
<reference evidence="1 2" key="1">
    <citation type="submission" date="2018-06" db="EMBL/GenBank/DDBJ databases">
        <title>Echinicola strongylocentroti sp. nov., isolated from a sea urchin Strongylocentrotus intermedius.</title>
        <authorList>
            <person name="Bae S.S."/>
        </authorList>
    </citation>
    <scope>NUCLEOTIDE SEQUENCE [LARGE SCALE GENOMIC DNA]</scope>
    <source>
        <strain evidence="1 2">MEBiC08714</strain>
    </source>
</reference>
<organism evidence="1 2">
    <name type="scientific">Echinicola strongylocentroti</name>
    <dbReference type="NCBI Taxonomy" id="1795355"/>
    <lineage>
        <taxon>Bacteria</taxon>
        <taxon>Pseudomonadati</taxon>
        <taxon>Bacteroidota</taxon>
        <taxon>Cytophagia</taxon>
        <taxon>Cytophagales</taxon>
        <taxon>Cyclobacteriaceae</taxon>
        <taxon>Echinicola</taxon>
    </lineage>
</organism>
<evidence type="ECO:0000313" key="2">
    <source>
        <dbReference type="Proteomes" id="UP000248688"/>
    </source>
</evidence>
<evidence type="ECO:0000313" key="1">
    <source>
        <dbReference type="EMBL" id="AWW30378.1"/>
    </source>
</evidence>